<sequence length="29" mass="3348">MFDWVRVEVSCTHDRTGNPLTEACHRICA</sequence>
<name>A0A6G8FJU5_9MICO</name>
<evidence type="ECO:0000313" key="2">
    <source>
        <dbReference type="Proteomes" id="UP000501387"/>
    </source>
</evidence>
<organism evidence="1 2">
    <name type="scientific">Leucobacter insecticola</name>
    <dbReference type="NCBI Taxonomy" id="2714934"/>
    <lineage>
        <taxon>Bacteria</taxon>
        <taxon>Bacillati</taxon>
        <taxon>Actinomycetota</taxon>
        <taxon>Actinomycetes</taxon>
        <taxon>Micrococcales</taxon>
        <taxon>Microbacteriaceae</taxon>
        <taxon>Leucobacter</taxon>
    </lineage>
</organism>
<evidence type="ECO:0000313" key="1">
    <source>
        <dbReference type="EMBL" id="QIM16647.1"/>
    </source>
</evidence>
<dbReference type="EMBL" id="CP049934">
    <property type="protein sequence ID" value="QIM16647.1"/>
    <property type="molecule type" value="Genomic_DNA"/>
</dbReference>
<gene>
    <name evidence="1" type="ORF">G7067_09915</name>
</gene>
<dbReference type="Proteomes" id="UP000501387">
    <property type="component" value="Chromosome"/>
</dbReference>
<protein>
    <submittedName>
        <fullName evidence="1">DUF3297 family protein</fullName>
    </submittedName>
</protein>
<keyword evidence="2" id="KW-1185">Reference proteome</keyword>
<dbReference type="AlphaFoldDB" id="A0A6G8FJU5"/>
<dbReference type="KEGG" id="lins:G7067_09915"/>
<accession>A0A6G8FJU5</accession>
<reference evidence="1 2" key="1">
    <citation type="submission" date="2020-03" db="EMBL/GenBank/DDBJ databases">
        <title>Leucobacter sp. nov., isolated from beetles.</title>
        <authorList>
            <person name="Hyun D.-W."/>
            <person name="Bae J.-W."/>
        </authorList>
    </citation>
    <scope>NUCLEOTIDE SEQUENCE [LARGE SCALE GENOMIC DNA]</scope>
    <source>
        <strain evidence="1 2">HDW9B</strain>
    </source>
</reference>
<proteinExistence type="predicted"/>